<dbReference type="RefSeq" id="WP_160773972.1">
    <property type="nucleotide sequence ID" value="NZ_WUMV01000001.1"/>
</dbReference>
<keyword evidence="9" id="KW-1185">Reference proteome</keyword>
<evidence type="ECO:0000256" key="7">
    <source>
        <dbReference type="SAM" id="Phobius"/>
    </source>
</evidence>
<accession>A0A7X3S676</accession>
<proteinExistence type="inferred from homology"/>
<keyword evidence="6 7" id="KW-0472">Membrane</keyword>
<dbReference type="PANTHER" id="PTHR33452:SF1">
    <property type="entry name" value="INNER MEMBRANE PROTEIN YPHA-RELATED"/>
    <property type="match status" value="1"/>
</dbReference>
<feature type="transmembrane region" description="Helical" evidence="7">
    <location>
        <begin position="12"/>
        <end position="39"/>
    </location>
</feature>
<evidence type="ECO:0000256" key="1">
    <source>
        <dbReference type="ARBA" id="ARBA00004651"/>
    </source>
</evidence>
<comment type="similarity">
    <text evidence="2">Belongs to the DoxX family.</text>
</comment>
<dbReference type="Proteomes" id="UP000433101">
    <property type="component" value="Unassembled WGS sequence"/>
</dbReference>
<feature type="transmembrane region" description="Helical" evidence="7">
    <location>
        <begin position="79"/>
        <end position="99"/>
    </location>
</feature>
<organism evidence="8 9">
    <name type="scientific">Stappia sediminis</name>
    <dbReference type="NCBI Taxonomy" id="2692190"/>
    <lineage>
        <taxon>Bacteria</taxon>
        <taxon>Pseudomonadati</taxon>
        <taxon>Pseudomonadota</taxon>
        <taxon>Alphaproteobacteria</taxon>
        <taxon>Hyphomicrobiales</taxon>
        <taxon>Stappiaceae</taxon>
        <taxon>Stappia</taxon>
    </lineage>
</organism>
<name>A0A7X3S676_9HYPH</name>
<evidence type="ECO:0000313" key="9">
    <source>
        <dbReference type="Proteomes" id="UP000433101"/>
    </source>
</evidence>
<evidence type="ECO:0000256" key="5">
    <source>
        <dbReference type="ARBA" id="ARBA00022989"/>
    </source>
</evidence>
<dbReference type="GO" id="GO:0005886">
    <property type="term" value="C:plasma membrane"/>
    <property type="evidence" value="ECO:0007669"/>
    <property type="project" value="UniProtKB-SubCell"/>
</dbReference>
<feature type="transmembrane region" description="Helical" evidence="7">
    <location>
        <begin position="51"/>
        <end position="72"/>
    </location>
</feature>
<sequence length="141" mass="15037">MTDSQGLSGVGAMLLRVALGIMWIAHASLKFLVFGIAGFASWLESQGLPSIFAWPVPLMEIILGLAMVFGVYSRYAAILLIPILLTATTVHLGNGWVFSNEGGGWEYPVFLFVAMLAHILIGDGSHAIKPSRLPIDGEPAA</sequence>
<protein>
    <submittedName>
        <fullName evidence="8">DoxX family membrane protein</fullName>
    </submittedName>
</protein>
<feature type="transmembrane region" description="Helical" evidence="7">
    <location>
        <begin position="105"/>
        <end position="122"/>
    </location>
</feature>
<dbReference type="InterPro" id="IPR032808">
    <property type="entry name" value="DoxX"/>
</dbReference>
<comment type="caution">
    <text evidence="8">The sequence shown here is derived from an EMBL/GenBank/DDBJ whole genome shotgun (WGS) entry which is preliminary data.</text>
</comment>
<keyword evidence="3" id="KW-1003">Cell membrane</keyword>
<keyword evidence="5 7" id="KW-1133">Transmembrane helix</keyword>
<gene>
    <name evidence="8" type="ORF">GR183_02370</name>
</gene>
<dbReference type="AlphaFoldDB" id="A0A7X3S676"/>
<evidence type="ECO:0000256" key="2">
    <source>
        <dbReference type="ARBA" id="ARBA00006679"/>
    </source>
</evidence>
<reference evidence="8 9" key="1">
    <citation type="submission" date="2019-12" db="EMBL/GenBank/DDBJ databases">
        <authorList>
            <person name="Li M."/>
        </authorList>
    </citation>
    <scope>NUCLEOTIDE SEQUENCE [LARGE SCALE GENOMIC DNA]</scope>
    <source>
        <strain evidence="8 9">GBMRC 2046</strain>
    </source>
</reference>
<evidence type="ECO:0000313" key="8">
    <source>
        <dbReference type="EMBL" id="MXN63737.1"/>
    </source>
</evidence>
<evidence type="ECO:0000256" key="4">
    <source>
        <dbReference type="ARBA" id="ARBA00022692"/>
    </source>
</evidence>
<keyword evidence="4 7" id="KW-0812">Transmembrane</keyword>
<evidence type="ECO:0000256" key="3">
    <source>
        <dbReference type="ARBA" id="ARBA00022475"/>
    </source>
</evidence>
<dbReference type="EMBL" id="WUMV01000001">
    <property type="protein sequence ID" value="MXN63737.1"/>
    <property type="molecule type" value="Genomic_DNA"/>
</dbReference>
<dbReference type="Pfam" id="PF07681">
    <property type="entry name" value="DoxX"/>
    <property type="match status" value="1"/>
</dbReference>
<comment type="subcellular location">
    <subcellularLocation>
        <location evidence="1">Cell membrane</location>
        <topology evidence="1">Multi-pass membrane protein</topology>
    </subcellularLocation>
</comment>
<dbReference type="PANTHER" id="PTHR33452">
    <property type="entry name" value="OXIDOREDUCTASE CATD-RELATED"/>
    <property type="match status" value="1"/>
</dbReference>
<evidence type="ECO:0000256" key="6">
    <source>
        <dbReference type="ARBA" id="ARBA00023136"/>
    </source>
</evidence>
<dbReference type="InterPro" id="IPR051907">
    <property type="entry name" value="DoxX-like_oxidoreductase"/>
</dbReference>